<evidence type="ECO:0000256" key="7">
    <source>
        <dbReference type="ARBA" id="ARBA00038897"/>
    </source>
</evidence>
<dbReference type="Pfam" id="PF01565">
    <property type="entry name" value="FAD_binding_4"/>
    <property type="match status" value="1"/>
</dbReference>
<evidence type="ECO:0000256" key="1">
    <source>
        <dbReference type="ARBA" id="ARBA00001974"/>
    </source>
</evidence>
<proteinExistence type="inferred from homology"/>
<dbReference type="GO" id="GO:0004458">
    <property type="term" value="F:D-lactate dehydrogenase (cytochrome) activity"/>
    <property type="evidence" value="ECO:0007669"/>
    <property type="project" value="UniProtKB-EC"/>
</dbReference>
<dbReference type="Gene3D" id="3.30.70.2740">
    <property type="match status" value="1"/>
</dbReference>
<dbReference type="FunFam" id="3.30.465.10:FF:000016">
    <property type="entry name" value="probable D-lactate dehydrogenase, mitochondrial"/>
    <property type="match status" value="1"/>
</dbReference>
<dbReference type="PANTHER" id="PTHR11748">
    <property type="entry name" value="D-LACTATE DEHYDROGENASE"/>
    <property type="match status" value="1"/>
</dbReference>
<evidence type="ECO:0000313" key="10">
    <source>
        <dbReference type="Proteomes" id="UP001055286"/>
    </source>
</evidence>
<keyword evidence="4" id="KW-0274">FAD</keyword>
<keyword evidence="3" id="KW-0285">Flavoprotein</keyword>
<comment type="cofactor">
    <cofactor evidence="1">
        <name>FAD</name>
        <dbReference type="ChEBI" id="CHEBI:57692"/>
    </cofactor>
</comment>
<evidence type="ECO:0000313" key="9">
    <source>
        <dbReference type="EMBL" id="GJD66633.1"/>
    </source>
</evidence>
<reference evidence="9" key="1">
    <citation type="journal article" date="2016" name="Front. Microbiol.">
        <title>Genome Sequence of the Piezophilic, Mesophilic Sulfate-Reducing Bacterium Desulfovibrio indicus J2T.</title>
        <authorList>
            <person name="Cao J."/>
            <person name="Maignien L."/>
            <person name="Shao Z."/>
            <person name="Alain K."/>
            <person name="Jebbar M."/>
        </authorList>
    </citation>
    <scope>NUCLEOTIDE SEQUENCE</scope>
    <source>
        <strain evidence="9">JCM 32048</strain>
    </source>
</reference>
<keyword evidence="5" id="KW-0809">Transit peptide</keyword>
<dbReference type="FunFam" id="1.10.45.10:FF:000001">
    <property type="entry name" value="D-lactate dehydrogenase mitochondrial"/>
    <property type="match status" value="1"/>
</dbReference>
<evidence type="ECO:0000256" key="6">
    <source>
        <dbReference type="ARBA" id="ARBA00023002"/>
    </source>
</evidence>
<dbReference type="FunFam" id="3.30.70.2740:FF:000001">
    <property type="entry name" value="D-lactate dehydrogenase mitochondrial"/>
    <property type="match status" value="1"/>
</dbReference>
<evidence type="ECO:0000256" key="5">
    <source>
        <dbReference type="ARBA" id="ARBA00022946"/>
    </source>
</evidence>
<evidence type="ECO:0000256" key="3">
    <source>
        <dbReference type="ARBA" id="ARBA00022630"/>
    </source>
</evidence>
<feature type="domain" description="FAD-binding PCMH-type" evidence="8">
    <location>
        <begin position="49"/>
        <end position="226"/>
    </location>
</feature>
<dbReference type="InterPro" id="IPR016166">
    <property type="entry name" value="FAD-bd_PCMH"/>
</dbReference>
<dbReference type="InterPro" id="IPR016171">
    <property type="entry name" value="Vanillyl_alc_oxidase_C-sub2"/>
</dbReference>
<gene>
    <name evidence="9" type="ORF">MPEAHAMD_6831</name>
</gene>
<dbReference type="InterPro" id="IPR016164">
    <property type="entry name" value="FAD-linked_Oxase-like_C"/>
</dbReference>
<comment type="caution">
    <text evidence="9">The sequence shown here is derived from an EMBL/GenBank/DDBJ whole genome shotgun (WGS) entry which is preliminary data.</text>
</comment>
<evidence type="ECO:0000256" key="4">
    <source>
        <dbReference type="ARBA" id="ARBA00022827"/>
    </source>
</evidence>
<dbReference type="EMBL" id="BPQJ01000072">
    <property type="protein sequence ID" value="GJD66633.1"/>
    <property type="molecule type" value="Genomic_DNA"/>
</dbReference>
<evidence type="ECO:0000256" key="2">
    <source>
        <dbReference type="ARBA" id="ARBA00008000"/>
    </source>
</evidence>
<dbReference type="InterPro" id="IPR004113">
    <property type="entry name" value="FAD-bd_oxidored_4_C"/>
</dbReference>
<name>A0AA37HIR3_9HYPH</name>
<organism evidence="9 10">
    <name type="scientific">Methylobacterium frigidaeris</name>
    <dbReference type="NCBI Taxonomy" id="2038277"/>
    <lineage>
        <taxon>Bacteria</taxon>
        <taxon>Pseudomonadati</taxon>
        <taxon>Pseudomonadota</taxon>
        <taxon>Alphaproteobacteria</taxon>
        <taxon>Hyphomicrobiales</taxon>
        <taxon>Methylobacteriaceae</taxon>
        <taxon>Methylobacterium</taxon>
    </lineage>
</organism>
<dbReference type="PANTHER" id="PTHR11748:SF111">
    <property type="entry name" value="D-LACTATE DEHYDROGENASE, MITOCHONDRIAL-RELATED"/>
    <property type="match status" value="1"/>
</dbReference>
<dbReference type="Pfam" id="PF02913">
    <property type="entry name" value="FAD-oxidase_C"/>
    <property type="match status" value="1"/>
</dbReference>
<keyword evidence="10" id="KW-1185">Reference proteome</keyword>
<dbReference type="PROSITE" id="PS51387">
    <property type="entry name" value="FAD_PCMH"/>
    <property type="match status" value="1"/>
</dbReference>
<reference evidence="9" key="2">
    <citation type="submission" date="2021-08" db="EMBL/GenBank/DDBJ databases">
        <authorList>
            <person name="Tani A."/>
            <person name="Ola A."/>
            <person name="Ogura Y."/>
            <person name="Katsura K."/>
            <person name="Hayashi T."/>
        </authorList>
    </citation>
    <scope>NUCLEOTIDE SEQUENCE</scope>
    <source>
        <strain evidence="9">JCM 32048</strain>
    </source>
</reference>
<dbReference type="GO" id="GO:1903457">
    <property type="term" value="P:lactate catabolic process"/>
    <property type="evidence" value="ECO:0007669"/>
    <property type="project" value="TreeGrafter"/>
</dbReference>
<dbReference type="GO" id="GO:0071949">
    <property type="term" value="F:FAD binding"/>
    <property type="evidence" value="ECO:0007669"/>
    <property type="project" value="InterPro"/>
</dbReference>
<dbReference type="InterPro" id="IPR036318">
    <property type="entry name" value="FAD-bd_PCMH-like_sf"/>
</dbReference>
<dbReference type="EC" id="1.1.2.4" evidence="7"/>
<dbReference type="SUPFAM" id="SSF55103">
    <property type="entry name" value="FAD-linked oxidases, C-terminal domain"/>
    <property type="match status" value="1"/>
</dbReference>
<dbReference type="SUPFAM" id="SSF56176">
    <property type="entry name" value="FAD-binding/transporter-associated domain-like"/>
    <property type="match status" value="1"/>
</dbReference>
<dbReference type="GO" id="GO:0008720">
    <property type="term" value="F:D-lactate dehydrogenase (NAD+) activity"/>
    <property type="evidence" value="ECO:0007669"/>
    <property type="project" value="TreeGrafter"/>
</dbReference>
<protein>
    <recommendedName>
        <fullName evidence="7">D-lactate dehydrogenase (cytochrome)</fullName>
        <ecNumber evidence="7">1.1.2.4</ecNumber>
    </recommendedName>
</protein>
<dbReference type="Proteomes" id="UP001055286">
    <property type="component" value="Unassembled WGS sequence"/>
</dbReference>
<dbReference type="InterPro" id="IPR006094">
    <property type="entry name" value="Oxid_FAD_bind_N"/>
</dbReference>
<dbReference type="InterPro" id="IPR016169">
    <property type="entry name" value="FAD-bd_PCMH_sub2"/>
</dbReference>
<keyword evidence="6" id="KW-0560">Oxidoreductase</keyword>
<dbReference type="AlphaFoldDB" id="A0AA37HIR3"/>
<dbReference type="Gene3D" id="3.30.465.10">
    <property type="match status" value="1"/>
</dbReference>
<comment type="similarity">
    <text evidence="2">Belongs to the FAD-binding oxidoreductase/transferase type 4 family.</text>
</comment>
<evidence type="ECO:0000259" key="8">
    <source>
        <dbReference type="PROSITE" id="PS51387"/>
    </source>
</evidence>
<sequence>MVHRSVAMQGEDGALRECGLAALAARFGERFSRSAALREQHGHTVTWLANEPPEAVVFPDSTPEVQEIVRQCARHRLPIIPFGTGTSVEGQVNAPAGGVSIDFSRMQAILAVNEEDMDCVVQPGVTRKALNEHLRDKGLFFPIDPGADASLGGMAATRASGTNAVRYGTMREAVVAVKAVMADGEVLTSARRARKSASGYDLTRLLVGSEGTLGIITELTLRLHGIPEAISGGYCPFPDVEAACNAVIMTIQLGIPVARIELLDAAQVKACNVYSNLGLPEAPMLFLEFHGSEGGVAEQSEKFAAIAGDCGGGDFHWSTMAEERTRLWQARHDAYWAAKALRPGASSYSTDVCVPISRLAECVAETRRALEAARLVGTILGHVGDGNFHVLLLVDGQDARERAAVDTFLRDLIARSLAAGGTCSGEHGIGQGKAKYLAAEHGVPAVRAMRLIKRALDPGNILNPGKLFDAAD</sequence>
<accession>A0AA37HIR3</accession>
<dbReference type="Gene3D" id="1.10.45.10">
    <property type="entry name" value="Vanillyl-alcohol Oxidase, Chain A, domain 4"/>
    <property type="match status" value="1"/>
</dbReference>